<dbReference type="InterPro" id="IPR008042">
    <property type="entry name" value="Retrotrans_Pao"/>
</dbReference>
<name>A0A7R8UAQ0_HERIL</name>
<accession>A0A7R8UAQ0</accession>
<keyword evidence="2" id="KW-1185">Reference proteome</keyword>
<organism evidence="1 2">
    <name type="scientific">Hermetia illucens</name>
    <name type="common">Black soldier fly</name>
    <dbReference type="NCBI Taxonomy" id="343691"/>
    <lineage>
        <taxon>Eukaryota</taxon>
        <taxon>Metazoa</taxon>
        <taxon>Ecdysozoa</taxon>
        <taxon>Arthropoda</taxon>
        <taxon>Hexapoda</taxon>
        <taxon>Insecta</taxon>
        <taxon>Pterygota</taxon>
        <taxon>Neoptera</taxon>
        <taxon>Endopterygota</taxon>
        <taxon>Diptera</taxon>
        <taxon>Brachycera</taxon>
        <taxon>Stratiomyomorpha</taxon>
        <taxon>Stratiomyidae</taxon>
        <taxon>Hermetiinae</taxon>
        <taxon>Hermetia</taxon>
    </lineage>
</organism>
<dbReference type="InParanoid" id="A0A7R8UAQ0"/>
<sequence length="101" mass="11936">MKLIFQEAWKQSLAWDEILPASMLHEWKKSVSEIHLLRALTISRYVFDSPHQVEKQLHIFADASPKAYGSVAYIRSRNLDETFAFRFYMQKVDLRLYVTNA</sequence>
<dbReference type="AlphaFoldDB" id="A0A7R8UAQ0"/>
<dbReference type="PANTHER" id="PTHR47331">
    <property type="entry name" value="PHD-TYPE DOMAIN-CONTAINING PROTEIN"/>
    <property type="match status" value="1"/>
</dbReference>
<dbReference type="Pfam" id="PF05380">
    <property type="entry name" value="Peptidase_A17"/>
    <property type="match status" value="1"/>
</dbReference>
<evidence type="ECO:0000313" key="1">
    <source>
        <dbReference type="EMBL" id="CAD7077303.1"/>
    </source>
</evidence>
<gene>
    <name evidence="1" type="ORF">HERILL_LOCUS661</name>
</gene>
<evidence type="ECO:0008006" key="3">
    <source>
        <dbReference type="Google" id="ProtNLM"/>
    </source>
</evidence>
<evidence type="ECO:0000313" key="2">
    <source>
        <dbReference type="Proteomes" id="UP000594454"/>
    </source>
</evidence>
<dbReference type="EMBL" id="LR899009">
    <property type="protein sequence ID" value="CAD7077303.1"/>
    <property type="molecule type" value="Genomic_DNA"/>
</dbReference>
<proteinExistence type="predicted"/>
<dbReference type="Proteomes" id="UP000594454">
    <property type="component" value="Chromosome 1"/>
</dbReference>
<reference evidence="1 2" key="1">
    <citation type="submission" date="2020-11" db="EMBL/GenBank/DDBJ databases">
        <authorList>
            <person name="Wallbank WR R."/>
            <person name="Pardo Diaz C."/>
            <person name="Kozak K."/>
            <person name="Martin S."/>
            <person name="Jiggins C."/>
            <person name="Moest M."/>
            <person name="Warren A I."/>
            <person name="Generalovic N T."/>
            <person name="Byers J.R.P. K."/>
            <person name="Montejo-Kovacevich G."/>
            <person name="Yen C E."/>
        </authorList>
    </citation>
    <scope>NUCLEOTIDE SEQUENCE [LARGE SCALE GENOMIC DNA]</scope>
</reference>
<protein>
    <recommendedName>
        <fullName evidence="3">Reverse transcriptase/retrotransposon-derived protein RNase H-like domain-containing protein</fullName>
    </recommendedName>
</protein>